<dbReference type="Pfam" id="PF00107">
    <property type="entry name" value="ADH_zinc_N"/>
    <property type="match status" value="1"/>
</dbReference>
<sequence length="336" mass="35695">MRQVQLKAPGMENLVLAEVERPKPGPGEVLVKVHAASINYRDFLIAMGFYPRPGQSLPLVPLSDGAGQVVDVGDEVTEMQAGDRVTSLFWQDWIDGGATGANRSISTGCEAPGMLTEYALLPESAVSRFPDNLSYEEAATLPCAGLTAWSSLTTHAEVKPGNTVLLMGTGGVSLFGLQFAKALGATTIVTSSSNEKLQRAEQLGADHVINYKETPEWGTRAFELANGGVDAIIEIGGAETLQQSLAAVGVSGHIAYVGVLTGMNADLNLLELLGKNLQIHGLTVGNRAQHERMMGFIDEHGLNPVIDRRFDLEHSPKAIESIAAGQHFGKLVVTLA</sequence>
<dbReference type="SUPFAM" id="SSF50129">
    <property type="entry name" value="GroES-like"/>
    <property type="match status" value="1"/>
</dbReference>
<dbReference type="InterPro" id="IPR011032">
    <property type="entry name" value="GroES-like_sf"/>
</dbReference>
<dbReference type="InterPro" id="IPR052711">
    <property type="entry name" value="Zinc_ADH-like"/>
</dbReference>
<organism evidence="2">
    <name type="scientific">marine metagenome</name>
    <dbReference type="NCBI Taxonomy" id="408172"/>
    <lineage>
        <taxon>unclassified sequences</taxon>
        <taxon>metagenomes</taxon>
        <taxon>ecological metagenomes</taxon>
    </lineage>
</organism>
<dbReference type="InterPro" id="IPR013149">
    <property type="entry name" value="ADH-like_C"/>
</dbReference>
<dbReference type="InterPro" id="IPR036291">
    <property type="entry name" value="NAD(P)-bd_dom_sf"/>
</dbReference>
<dbReference type="AlphaFoldDB" id="A0A381XY48"/>
<accession>A0A381XY48</accession>
<dbReference type="SMART" id="SM00829">
    <property type="entry name" value="PKS_ER"/>
    <property type="match status" value="1"/>
</dbReference>
<gene>
    <name evidence="2" type="ORF">METZ01_LOCUS122590</name>
</gene>
<dbReference type="GO" id="GO:0016491">
    <property type="term" value="F:oxidoreductase activity"/>
    <property type="evidence" value="ECO:0007669"/>
    <property type="project" value="InterPro"/>
</dbReference>
<name>A0A381XY48_9ZZZZ</name>
<feature type="domain" description="Enoyl reductase (ER)" evidence="1">
    <location>
        <begin position="10"/>
        <end position="333"/>
    </location>
</feature>
<dbReference type="InterPro" id="IPR020843">
    <property type="entry name" value="ER"/>
</dbReference>
<dbReference type="Gene3D" id="3.90.180.10">
    <property type="entry name" value="Medium-chain alcohol dehydrogenases, catalytic domain"/>
    <property type="match status" value="1"/>
</dbReference>
<dbReference type="EMBL" id="UINC01016817">
    <property type="protein sequence ID" value="SVA69736.1"/>
    <property type="molecule type" value="Genomic_DNA"/>
</dbReference>
<reference evidence="2" key="1">
    <citation type="submission" date="2018-05" db="EMBL/GenBank/DDBJ databases">
        <authorList>
            <person name="Lanie J.A."/>
            <person name="Ng W.-L."/>
            <person name="Kazmierczak K.M."/>
            <person name="Andrzejewski T.M."/>
            <person name="Davidsen T.M."/>
            <person name="Wayne K.J."/>
            <person name="Tettelin H."/>
            <person name="Glass J.I."/>
            <person name="Rusch D."/>
            <person name="Podicherti R."/>
            <person name="Tsui H.-C.T."/>
            <person name="Winkler M.E."/>
        </authorList>
    </citation>
    <scope>NUCLEOTIDE SEQUENCE</scope>
</reference>
<proteinExistence type="predicted"/>
<dbReference type="PANTHER" id="PTHR45033:SF2">
    <property type="entry name" value="ZINC-TYPE ALCOHOL DEHYDROGENASE-LIKE PROTEIN C1773.06C"/>
    <property type="match status" value="1"/>
</dbReference>
<protein>
    <recommendedName>
        <fullName evidence="1">Enoyl reductase (ER) domain-containing protein</fullName>
    </recommendedName>
</protein>
<dbReference type="Gene3D" id="3.40.50.720">
    <property type="entry name" value="NAD(P)-binding Rossmann-like Domain"/>
    <property type="match status" value="1"/>
</dbReference>
<evidence type="ECO:0000313" key="2">
    <source>
        <dbReference type="EMBL" id="SVA69736.1"/>
    </source>
</evidence>
<dbReference type="CDD" id="cd08276">
    <property type="entry name" value="MDR7"/>
    <property type="match status" value="1"/>
</dbReference>
<dbReference type="SUPFAM" id="SSF51735">
    <property type="entry name" value="NAD(P)-binding Rossmann-fold domains"/>
    <property type="match status" value="1"/>
</dbReference>
<dbReference type="Pfam" id="PF08240">
    <property type="entry name" value="ADH_N"/>
    <property type="match status" value="1"/>
</dbReference>
<dbReference type="PANTHER" id="PTHR45033">
    <property type="match status" value="1"/>
</dbReference>
<evidence type="ECO:0000259" key="1">
    <source>
        <dbReference type="SMART" id="SM00829"/>
    </source>
</evidence>
<dbReference type="InterPro" id="IPR013154">
    <property type="entry name" value="ADH-like_N"/>
</dbReference>